<dbReference type="HOGENOM" id="CLU_2722305_0_0_1"/>
<dbReference type="EMBL" id="JH658016">
    <property type="protein sequence ID" value="EXM15655.1"/>
    <property type="molecule type" value="Genomic_DNA"/>
</dbReference>
<sequence length="72" mass="8062">MAEDGNQDTKRDNIKQGRRSRLLVKTQENPTAHPTPLVPPSQRSSGAADVDNASWTRMVSIRALCKFTKRVK</sequence>
<reference evidence="2" key="1">
    <citation type="submission" date="2011-11" db="EMBL/GenBank/DDBJ databases">
        <title>The Genome Sequence of Fusarium oxysporum Cotton.</title>
        <authorList>
            <consortium name="The Broad Institute Genome Sequencing Platform"/>
            <person name="Ma L.-J."/>
            <person name="Gale L.R."/>
            <person name="Schwartz D.C."/>
            <person name="Zhou S."/>
            <person name="Corby-Kistler H."/>
            <person name="Young S.K."/>
            <person name="Zeng Q."/>
            <person name="Gargeya S."/>
            <person name="Fitzgerald M."/>
            <person name="Haas B."/>
            <person name="Abouelleil A."/>
            <person name="Alvarado L."/>
            <person name="Arachchi H.M."/>
            <person name="Berlin A."/>
            <person name="Brown A."/>
            <person name="Chapman S.B."/>
            <person name="Chen Z."/>
            <person name="Dunbar C."/>
            <person name="Freedman E."/>
            <person name="Gearin G."/>
            <person name="Goldberg J."/>
            <person name="Griggs A."/>
            <person name="Gujja S."/>
            <person name="Heiman D."/>
            <person name="Howarth C."/>
            <person name="Larson L."/>
            <person name="Lui A."/>
            <person name="MacDonald P.J.P."/>
            <person name="Montmayeur A."/>
            <person name="Murphy C."/>
            <person name="Neiman D."/>
            <person name="Pearson M."/>
            <person name="Priest M."/>
            <person name="Roberts A."/>
            <person name="Saif S."/>
            <person name="Shea T."/>
            <person name="Shenoy N."/>
            <person name="Sisk P."/>
            <person name="Stolte C."/>
            <person name="Sykes S."/>
            <person name="Wortman J."/>
            <person name="Nusbaum C."/>
            <person name="Birren B."/>
        </authorList>
    </citation>
    <scope>NUCLEOTIDE SEQUENCE [LARGE SCALE GENOMIC DNA]</scope>
    <source>
        <strain evidence="2">25433</strain>
    </source>
</reference>
<gene>
    <name evidence="2" type="ORF">FOTG_16008</name>
</gene>
<organism evidence="2">
    <name type="scientific">Fusarium oxysporum f. sp. vasinfectum 25433</name>
    <dbReference type="NCBI Taxonomy" id="1089449"/>
    <lineage>
        <taxon>Eukaryota</taxon>
        <taxon>Fungi</taxon>
        <taxon>Dikarya</taxon>
        <taxon>Ascomycota</taxon>
        <taxon>Pezizomycotina</taxon>
        <taxon>Sordariomycetes</taxon>
        <taxon>Hypocreomycetidae</taxon>
        <taxon>Hypocreales</taxon>
        <taxon>Nectriaceae</taxon>
        <taxon>Fusarium</taxon>
        <taxon>Fusarium oxysporum species complex</taxon>
    </lineage>
</organism>
<accession>X0M4Q1</accession>
<evidence type="ECO:0000256" key="1">
    <source>
        <dbReference type="SAM" id="MobiDB-lite"/>
    </source>
</evidence>
<dbReference type="Proteomes" id="UP000030701">
    <property type="component" value="Unassembled WGS sequence"/>
</dbReference>
<reference evidence="2" key="2">
    <citation type="submission" date="2012-05" db="EMBL/GenBank/DDBJ databases">
        <title>The Genome Annotation of Fusarium oxysporum Cotton.</title>
        <authorList>
            <consortium name="The Broad Institute Genomics Platform"/>
            <person name="Ma L.-J."/>
            <person name="Corby-Kistler H."/>
            <person name="Broz K."/>
            <person name="Gale L.R."/>
            <person name="Jonkers W."/>
            <person name="O'Donnell K."/>
            <person name="Ploetz R."/>
            <person name="Steinberg C."/>
            <person name="Schwartz D.C."/>
            <person name="VanEtten H."/>
            <person name="Zhou S."/>
            <person name="Young S.K."/>
            <person name="Zeng Q."/>
            <person name="Gargeya S."/>
            <person name="Fitzgerald M."/>
            <person name="Abouelleil A."/>
            <person name="Alvarado L."/>
            <person name="Chapman S.B."/>
            <person name="Gainer-Dewar J."/>
            <person name="Goldberg J."/>
            <person name="Griggs A."/>
            <person name="Gujja S."/>
            <person name="Hansen M."/>
            <person name="Howarth C."/>
            <person name="Imamovic A."/>
            <person name="Ireland A."/>
            <person name="Larimer J."/>
            <person name="McCowan C."/>
            <person name="Murphy C."/>
            <person name="Pearson M."/>
            <person name="Poon T.W."/>
            <person name="Priest M."/>
            <person name="Roberts A."/>
            <person name="Saif S."/>
            <person name="Shea T."/>
            <person name="Sykes S."/>
            <person name="Wortman J."/>
            <person name="Nusbaum C."/>
            <person name="Birren B."/>
        </authorList>
    </citation>
    <scope>NUCLEOTIDE SEQUENCE</scope>
    <source>
        <strain evidence="2">25433</strain>
    </source>
</reference>
<protein>
    <submittedName>
        <fullName evidence="2">Uncharacterized protein</fullName>
    </submittedName>
</protein>
<dbReference type="AlphaFoldDB" id="X0M4Q1"/>
<feature type="region of interest" description="Disordered" evidence="1">
    <location>
        <begin position="1"/>
        <end position="53"/>
    </location>
</feature>
<name>X0M4Q1_FUSOX</name>
<evidence type="ECO:0000313" key="2">
    <source>
        <dbReference type="EMBL" id="EXM15655.1"/>
    </source>
</evidence>
<proteinExistence type="predicted"/>